<dbReference type="EMBL" id="WIGO01000154">
    <property type="protein sequence ID" value="KAF6826446.1"/>
    <property type="molecule type" value="Genomic_DNA"/>
</dbReference>
<feature type="region of interest" description="Disordered" evidence="1">
    <location>
        <begin position="51"/>
        <end position="111"/>
    </location>
</feature>
<organism evidence="2 3">
    <name type="scientific">Colletotrichum plurivorum</name>
    <dbReference type="NCBI Taxonomy" id="2175906"/>
    <lineage>
        <taxon>Eukaryota</taxon>
        <taxon>Fungi</taxon>
        <taxon>Dikarya</taxon>
        <taxon>Ascomycota</taxon>
        <taxon>Pezizomycotina</taxon>
        <taxon>Sordariomycetes</taxon>
        <taxon>Hypocreomycetidae</taxon>
        <taxon>Glomerellales</taxon>
        <taxon>Glomerellaceae</taxon>
        <taxon>Colletotrichum</taxon>
        <taxon>Colletotrichum orchidearum species complex</taxon>
    </lineage>
</organism>
<dbReference type="AlphaFoldDB" id="A0A8H6K8K2"/>
<feature type="region of interest" description="Disordered" evidence="1">
    <location>
        <begin position="1"/>
        <end position="28"/>
    </location>
</feature>
<evidence type="ECO:0000313" key="2">
    <source>
        <dbReference type="EMBL" id="KAF6826446.1"/>
    </source>
</evidence>
<dbReference type="Proteomes" id="UP000654918">
    <property type="component" value="Unassembled WGS sequence"/>
</dbReference>
<proteinExistence type="predicted"/>
<protein>
    <submittedName>
        <fullName evidence="2">Uncharacterized protein</fullName>
    </submittedName>
</protein>
<reference evidence="2" key="1">
    <citation type="journal article" date="2020" name="Phytopathology">
        <title>Genome Sequence Resources of Colletotrichum truncatum, C. plurivorum, C. musicola, and C. sojae: Four Species Pathogenic to Soybean (Glycine max).</title>
        <authorList>
            <person name="Rogerio F."/>
            <person name="Boufleur T.R."/>
            <person name="Ciampi-Guillardi M."/>
            <person name="Sukno S.A."/>
            <person name="Thon M.R."/>
            <person name="Massola Junior N.S."/>
            <person name="Baroncelli R."/>
        </authorList>
    </citation>
    <scope>NUCLEOTIDE SEQUENCE</scope>
    <source>
        <strain evidence="2">LFN00145</strain>
    </source>
</reference>
<evidence type="ECO:0000256" key="1">
    <source>
        <dbReference type="SAM" id="MobiDB-lite"/>
    </source>
</evidence>
<gene>
    <name evidence="2" type="ORF">CPLU01_09642</name>
</gene>
<name>A0A8H6K8K2_9PEZI</name>
<comment type="caution">
    <text evidence="2">The sequence shown here is derived from an EMBL/GenBank/DDBJ whole genome shotgun (WGS) entry which is preliminary data.</text>
</comment>
<sequence>MKMRPADVVSPKGEGGPTGRPALVGSPTCSDSMSEFALACSPLRCELHTTDAAPLSLPPPRQAGLHGSSSANQGNLVPAEGETGGGWGQWRGRPQGRRGGAFVLFDRSNKR</sequence>
<evidence type="ECO:0000313" key="3">
    <source>
        <dbReference type="Proteomes" id="UP000654918"/>
    </source>
</evidence>
<accession>A0A8H6K8K2</accession>
<keyword evidence="3" id="KW-1185">Reference proteome</keyword>